<dbReference type="AlphaFoldDB" id="A0A1V8TKW1"/>
<dbReference type="Proteomes" id="UP000192596">
    <property type="component" value="Unassembled WGS sequence"/>
</dbReference>
<feature type="domain" description="DAGKc" evidence="2">
    <location>
        <begin position="141"/>
        <end position="280"/>
    </location>
</feature>
<dbReference type="Gene3D" id="2.60.200.40">
    <property type="match status" value="1"/>
</dbReference>
<feature type="region of interest" description="Disordered" evidence="1">
    <location>
        <begin position="352"/>
        <end position="372"/>
    </location>
</feature>
<dbReference type="GO" id="GO:0001727">
    <property type="term" value="F:lipid kinase activity"/>
    <property type="evidence" value="ECO:0007669"/>
    <property type="project" value="UniProtKB-ARBA"/>
</dbReference>
<accession>A0A1V8TKW1</accession>
<dbReference type="PANTHER" id="PTHR12358">
    <property type="entry name" value="SPHINGOSINE KINASE"/>
    <property type="match status" value="1"/>
</dbReference>
<dbReference type="FunCoup" id="A0A1V8TKW1">
    <property type="interactions" value="1103"/>
</dbReference>
<sequence length="539" mass="59110">MSARLTQPNPDSIDPFEDPAGSEVSNADTSLTLTVDRNATLTLGTDALIILDEGLKYRRQPRNFCGLLPQLSKTTRAVPFYNVLWAELVDFEVTIHYARSSGKNACRVAYVNYAVLDKTYLAQAQRWVDALLNRAYPAGVRKRPRMKVMINPKGGQGYAQKLWRKEIEKIFAAAHCEVDVERTAYRGHAADLAEQLDVNAFDVVACASGDGLPHEVFNGLARRKDATGALRNIAVVQLPCGTGNAMSLNLNGTDSPSLAALAIVKGVRTPMDLVAITQGDQKYYSFLSQSVGIIAESDLGTERLRWMGPMRFTWGILVRLLGKTVYPAELSVAVDEDDKRIIKEQYRKSRAAHETAGLQHTSPALPRPSTDSLPPLRYGTINTTLSADFTHQSLPTLGNFYTGNMAYMAPSTPFFPVALPADGCQDMVIVDGLLPRLTALRMLTTVESGANIDFPEVSYRKVTAYRITPRVVEKRDKKGWRAKFGRWLGGHGGLKEGFIAVDGERVPFKAFQAEVVPGLGTVLSKRGGVYEFEGPPGTP</sequence>
<dbReference type="GO" id="GO:0005737">
    <property type="term" value="C:cytoplasm"/>
    <property type="evidence" value="ECO:0007669"/>
    <property type="project" value="TreeGrafter"/>
</dbReference>
<dbReference type="Gene3D" id="3.40.50.10330">
    <property type="entry name" value="Probable inorganic polyphosphate/atp-NAD kinase, domain 1"/>
    <property type="match status" value="1"/>
</dbReference>
<dbReference type="SUPFAM" id="SSF111331">
    <property type="entry name" value="NAD kinase/diacylglycerol kinase-like"/>
    <property type="match status" value="1"/>
</dbReference>
<dbReference type="InterPro" id="IPR017438">
    <property type="entry name" value="ATP-NAD_kinase_N"/>
</dbReference>
<name>A0A1V8TKW1_9PEZI</name>
<dbReference type="Pfam" id="PF00781">
    <property type="entry name" value="DAGK_cat"/>
    <property type="match status" value="1"/>
</dbReference>
<protein>
    <recommendedName>
        <fullName evidence="2">DAGKc domain-containing protein</fullName>
    </recommendedName>
</protein>
<dbReference type="SMART" id="SM00046">
    <property type="entry name" value="DAGKc"/>
    <property type="match status" value="1"/>
</dbReference>
<dbReference type="GO" id="GO:0016773">
    <property type="term" value="F:phosphotransferase activity, alcohol group as acceptor"/>
    <property type="evidence" value="ECO:0007669"/>
    <property type="project" value="UniProtKB-ARBA"/>
</dbReference>
<dbReference type="EMBL" id="NAJO01000005">
    <property type="protein sequence ID" value="OQO12005.1"/>
    <property type="molecule type" value="Genomic_DNA"/>
</dbReference>
<evidence type="ECO:0000256" key="1">
    <source>
        <dbReference type="SAM" id="MobiDB-lite"/>
    </source>
</evidence>
<dbReference type="STRING" id="1507870.A0A1V8TKW1"/>
<dbReference type="Pfam" id="PF24321">
    <property type="entry name" value="DUF7493"/>
    <property type="match status" value="1"/>
</dbReference>
<comment type="caution">
    <text evidence="3">The sequence shown here is derived from an EMBL/GenBank/DDBJ whole genome shotgun (WGS) entry which is preliminary data.</text>
</comment>
<dbReference type="GO" id="GO:0046512">
    <property type="term" value="P:sphingosine biosynthetic process"/>
    <property type="evidence" value="ECO:0007669"/>
    <property type="project" value="TreeGrafter"/>
</dbReference>
<dbReference type="InterPro" id="IPR055916">
    <property type="entry name" value="DUF7493"/>
</dbReference>
<evidence type="ECO:0000259" key="2">
    <source>
        <dbReference type="PROSITE" id="PS50146"/>
    </source>
</evidence>
<dbReference type="PANTHER" id="PTHR12358:SF31">
    <property type="entry name" value="ACYLGLYCEROL KINASE, MITOCHONDRIAL"/>
    <property type="match status" value="1"/>
</dbReference>
<feature type="region of interest" description="Disordered" evidence="1">
    <location>
        <begin position="1"/>
        <end position="27"/>
    </location>
</feature>
<reference evidence="4" key="1">
    <citation type="submission" date="2017-03" db="EMBL/GenBank/DDBJ databases">
        <title>Genomes of endolithic fungi from Antarctica.</title>
        <authorList>
            <person name="Coleine C."/>
            <person name="Masonjones S."/>
            <person name="Stajich J.E."/>
        </authorList>
    </citation>
    <scope>NUCLEOTIDE SEQUENCE [LARGE SCALE GENOMIC DNA]</scope>
    <source>
        <strain evidence="4">CCFEE 5527</strain>
    </source>
</reference>
<dbReference type="OrthoDB" id="3853857at2759"/>
<dbReference type="GO" id="GO:0016020">
    <property type="term" value="C:membrane"/>
    <property type="evidence" value="ECO:0007669"/>
    <property type="project" value="TreeGrafter"/>
</dbReference>
<proteinExistence type="predicted"/>
<dbReference type="InParanoid" id="A0A1V8TKW1"/>
<evidence type="ECO:0000313" key="3">
    <source>
        <dbReference type="EMBL" id="OQO12005.1"/>
    </source>
</evidence>
<gene>
    <name evidence="3" type="ORF">B0A48_02644</name>
</gene>
<dbReference type="InterPro" id="IPR016064">
    <property type="entry name" value="NAD/diacylglycerol_kinase_sf"/>
</dbReference>
<feature type="compositionally biased region" description="Polar residues" evidence="1">
    <location>
        <begin position="1"/>
        <end position="10"/>
    </location>
</feature>
<dbReference type="InterPro" id="IPR001206">
    <property type="entry name" value="Diacylglycerol_kinase_cat_dom"/>
</dbReference>
<evidence type="ECO:0000313" key="4">
    <source>
        <dbReference type="Proteomes" id="UP000192596"/>
    </source>
</evidence>
<organism evidence="3 4">
    <name type="scientific">Cryoendolithus antarcticus</name>
    <dbReference type="NCBI Taxonomy" id="1507870"/>
    <lineage>
        <taxon>Eukaryota</taxon>
        <taxon>Fungi</taxon>
        <taxon>Dikarya</taxon>
        <taxon>Ascomycota</taxon>
        <taxon>Pezizomycotina</taxon>
        <taxon>Dothideomycetes</taxon>
        <taxon>Dothideomycetidae</taxon>
        <taxon>Cladosporiales</taxon>
        <taxon>Cladosporiaceae</taxon>
        <taxon>Cryoendolithus</taxon>
    </lineage>
</organism>
<dbReference type="InterPro" id="IPR050187">
    <property type="entry name" value="Lipid_Phosphate_FormReg"/>
</dbReference>
<dbReference type="PROSITE" id="PS50146">
    <property type="entry name" value="DAGK"/>
    <property type="match status" value="1"/>
</dbReference>
<keyword evidence="4" id="KW-1185">Reference proteome</keyword>